<dbReference type="AlphaFoldDB" id="A0AA45AJW8"/>
<dbReference type="EMBL" id="MPSH01000026">
    <property type="protein sequence ID" value="PNH29450.1"/>
    <property type="molecule type" value="Genomic_DNA"/>
</dbReference>
<dbReference type="Proteomes" id="UP000236305">
    <property type="component" value="Unassembled WGS sequence"/>
</dbReference>
<feature type="compositionally biased region" description="Polar residues" evidence="1">
    <location>
        <begin position="18"/>
        <end position="30"/>
    </location>
</feature>
<proteinExistence type="predicted"/>
<gene>
    <name evidence="2" type="ORF">BJF96_g7158</name>
</gene>
<evidence type="ECO:0000256" key="1">
    <source>
        <dbReference type="SAM" id="MobiDB-lite"/>
    </source>
</evidence>
<organism evidence="2 3">
    <name type="scientific">Verticillium dahliae</name>
    <name type="common">Verticillium wilt</name>
    <dbReference type="NCBI Taxonomy" id="27337"/>
    <lineage>
        <taxon>Eukaryota</taxon>
        <taxon>Fungi</taxon>
        <taxon>Dikarya</taxon>
        <taxon>Ascomycota</taxon>
        <taxon>Pezizomycotina</taxon>
        <taxon>Sordariomycetes</taxon>
        <taxon>Hypocreomycetidae</taxon>
        <taxon>Glomerellales</taxon>
        <taxon>Plectosphaerellaceae</taxon>
        <taxon>Verticillium</taxon>
    </lineage>
</organism>
<feature type="region of interest" description="Disordered" evidence="1">
    <location>
        <begin position="1"/>
        <end position="30"/>
    </location>
</feature>
<sequence>MTAQIESGLNPLALSMGPSGQTSDRLSLLA</sequence>
<accession>A0AA45AJW8</accession>
<protein>
    <submittedName>
        <fullName evidence="2">Uncharacterized protein</fullName>
    </submittedName>
</protein>
<evidence type="ECO:0000313" key="2">
    <source>
        <dbReference type="EMBL" id="PNH29450.1"/>
    </source>
</evidence>
<evidence type="ECO:0000313" key="3">
    <source>
        <dbReference type="Proteomes" id="UP000236305"/>
    </source>
</evidence>
<comment type="caution">
    <text evidence="2">The sequence shown here is derived from an EMBL/GenBank/DDBJ whole genome shotgun (WGS) entry which is preliminary data.</text>
</comment>
<name>A0AA45AJW8_VERDA</name>
<reference evidence="2 3" key="1">
    <citation type="submission" date="2017-12" db="EMBL/GenBank/DDBJ databases">
        <title>Comparative genomics yields insights into virulence evolution of Verticillium dahliae.</title>
        <authorList>
            <person name="Fan R."/>
            <person name="Armitage A.D."/>
            <person name="Cascant-Lopez E."/>
            <person name="Sobczyk M."/>
            <person name="Cockerton H.M."/>
            <person name="Harrison R.J."/>
        </authorList>
    </citation>
    <scope>NUCLEOTIDE SEQUENCE [LARGE SCALE GENOMIC DNA]</scope>
    <source>
        <strain evidence="2 3">12008</strain>
    </source>
</reference>